<organism evidence="1 2">
    <name type="scientific">Racocetra fulgida</name>
    <dbReference type="NCBI Taxonomy" id="60492"/>
    <lineage>
        <taxon>Eukaryota</taxon>
        <taxon>Fungi</taxon>
        <taxon>Fungi incertae sedis</taxon>
        <taxon>Mucoromycota</taxon>
        <taxon>Glomeromycotina</taxon>
        <taxon>Glomeromycetes</taxon>
        <taxon>Diversisporales</taxon>
        <taxon>Gigasporaceae</taxon>
        <taxon>Racocetra</taxon>
    </lineage>
</organism>
<dbReference type="Proteomes" id="UP000789396">
    <property type="component" value="Unassembled WGS sequence"/>
</dbReference>
<protein>
    <submittedName>
        <fullName evidence="1">4524_t:CDS:1</fullName>
    </submittedName>
</protein>
<evidence type="ECO:0000313" key="2">
    <source>
        <dbReference type="Proteomes" id="UP000789396"/>
    </source>
</evidence>
<keyword evidence="2" id="KW-1185">Reference proteome</keyword>
<dbReference type="AlphaFoldDB" id="A0A9N9IQH7"/>
<gene>
    <name evidence="1" type="ORF">RFULGI_LOCUS13003</name>
</gene>
<reference evidence="1" key="1">
    <citation type="submission" date="2021-06" db="EMBL/GenBank/DDBJ databases">
        <authorList>
            <person name="Kallberg Y."/>
            <person name="Tangrot J."/>
            <person name="Rosling A."/>
        </authorList>
    </citation>
    <scope>NUCLEOTIDE SEQUENCE</scope>
    <source>
        <strain evidence="1">IN212</strain>
    </source>
</reference>
<comment type="caution">
    <text evidence="1">The sequence shown here is derived from an EMBL/GenBank/DDBJ whole genome shotgun (WGS) entry which is preliminary data.</text>
</comment>
<evidence type="ECO:0000313" key="1">
    <source>
        <dbReference type="EMBL" id="CAG8742779.1"/>
    </source>
</evidence>
<name>A0A9N9IQH7_9GLOM</name>
<sequence length="72" mass="7729">DPSGKCIISFSTNILTNDYAKAALSSKPEMLICHSPDICVLGNDHFSELAISSAVAPSISSDERKIVTYLNK</sequence>
<accession>A0A9N9IQH7</accession>
<proteinExistence type="predicted"/>
<dbReference type="OrthoDB" id="10566514at2759"/>
<feature type="non-terminal residue" evidence="1">
    <location>
        <position position="72"/>
    </location>
</feature>
<dbReference type="EMBL" id="CAJVPZ010032826">
    <property type="protein sequence ID" value="CAG8742779.1"/>
    <property type="molecule type" value="Genomic_DNA"/>
</dbReference>
<feature type="non-terminal residue" evidence="1">
    <location>
        <position position="1"/>
    </location>
</feature>